<dbReference type="EMBL" id="UZAI01005749">
    <property type="protein sequence ID" value="VDO91827.1"/>
    <property type="molecule type" value="Genomic_DNA"/>
</dbReference>
<keyword evidence="3" id="KW-1185">Reference proteome</keyword>
<dbReference type="EMBL" id="UZAI01006463">
    <property type="protein sequence ID" value="VDO95517.1"/>
    <property type="molecule type" value="Genomic_DNA"/>
</dbReference>
<dbReference type="AlphaFoldDB" id="A0A183M603"/>
<evidence type="ECO:0000313" key="2">
    <source>
        <dbReference type="EMBL" id="VDO95517.1"/>
    </source>
</evidence>
<proteinExistence type="predicted"/>
<dbReference type="Proteomes" id="UP000277204">
    <property type="component" value="Unassembled WGS sequence"/>
</dbReference>
<accession>A0A183M603</accession>
<sequence length="82" mass="9698">MKLKLTYCWKTEQTALQRFNTALLRGTDKLDEFKVALNNRFQALHDLLKEEEITMDNNWKGIKEAETSPCLEVLSRNKHHHN</sequence>
<gene>
    <name evidence="1" type="ORF">SMRZ_LOCUS10789</name>
    <name evidence="2" type="ORF">SMRZ_LOCUS11479</name>
</gene>
<name>A0A183M603_9TREM</name>
<evidence type="ECO:0000313" key="3">
    <source>
        <dbReference type="Proteomes" id="UP000277204"/>
    </source>
</evidence>
<evidence type="ECO:0000313" key="1">
    <source>
        <dbReference type="EMBL" id="VDO91827.1"/>
    </source>
</evidence>
<organism evidence="2 3">
    <name type="scientific">Schistosoma margrebowiei</name>
    <dbReference type="NCBI Taxonomy" id="48269"/>
    <lineage>
        <taxon>Eukaryota</taxon>
        <taxon>Metazoa</taxon>
        <taxon>Spiralia</taxon>
        <taxon>Lophotrochozoa</taxon>
        <taxon>Platyhelminthes</taxon>
        <taxon>Trematoda</taxon>
        <taxon>Digenea</taxon>
        <taxon>Strigeidida</taxon>
        <taxon>Schistosomatoidea</taxon>
        <taxon>Schistosomatidae</taxon>
        <taxon>Schistosoma</taxon>
    </lineage>
</organism>
<protein>
    <submittedName>
        <fullName evidence="2">Uncharacterized protein</fullName>
    </submittedName>
</protein>
<reference evidence="2 3" key="1">
    <citation type="submission" date="2018-11" db="EMBL/GenBank/DDBJ databases">
        <authorList>
            <consortium name="Pathogen Informatics"/>
        </authorList>
    </citation>
    <scope>NUCLEOTIDE SEQUENCE [LARGE SCALE GENOMIC DNA]</scope>
    <source>
        <strain evidence="2 3">Zambia</strain>
    </source>
</reference>